<evidence type="ECO:0000256" key="1">
    <source>
        <dbReference type="PROSITE-ProRule" id="PRU00708"/>
    </source>
</evidence>
<dbReference type="GO" id="GO:0005739">
    <property type="term" value="C:mitochondrion"/>
    <property type="evidence" value="ECO:0007669"/>
    <property type="project" value="TreeGrafter"/>
</dbReference>
<dbReference type="Gene3D" id="1.25.40.10">
    <property type="entry name" value="Tetratricopeptide repeat domain"/>
    <property type="match status" value="4"/>
</dbReference>
<name>A0AAD7UWK0_9FUNG</name>
<evidence type="ECO:0000313" key="4">
    <source>
        <dbReference type="Proteomes" id="UP001234581"/>
    </source>
</evidence>
<feature type="compositionally biased region" description="Basic residues" evidence="2">
    <location>
        <begin position="9"/>
        <end position="19"/>
    </location>
</feature>
<feature type="compositionally biased region" description="Low complexity" evidence="2">
    <location>
        <begin position="20"/>
        <end position="30"/>
    </location>
</feature>
<evidence type="ECO:0000256" key="2">
    <source>
        <dbReference type="SAM" id="MobiDB-lite"/>
    </source>
</evidence>
<dbReference type="SUPFAM" id="SSF81901">
    <property type="entry name" value="HCP-like"/>
    <property type="match status" value="1"/>
</dbReference>
<sequence length="1058" mass="118807">MPRNATKSNYRRNSHHHTRSSSSSSSSSSSRRQRRSSEDLLTKATSSPTHHTPADLPTPPPSPLNTPQLLDEDENNSAYERLAAAKQQGQLKAIMNEYSSILEQQQQQQNTMMSEKCYHLVLEAHVLYRREGSPLSSMLQVYQDMSIANVQASAVTFSTMVQALCKRDGEVHKTLAMLKRQATRAAEFDDDGFLKPVIEELENDMAQLEQERNHSRAFELFCTAVAIHGPEAIDPDTFTALLRALSHHNDSTDAVMFVYRHMQHIHGNHHATYQALINALGRAGDLAAARTLFHEYDGQCQLVYGAMVDAYLKCDEVDLAIDLIQQHMHVTLPSNNAVIRYYCSHGQLDQAKRFVDTMATTDASSLGPILSAYCHQNEFDQATAVYEALIKQHDVSKAYGNLANYAVLCLKHGDGDRAFSVVVQRDMHEAHLEPDPVLAQQLVYYFCKRQQWSRAFDALHHVINHMSARSLTKACPRLYDMSIDVLTHHTPSWSTAVAVVHGLTSSDVGLTRALASPLLASYQQDIPSCLSSKEFHLLCEAALLVLQGDKAFADWIVALVHRQQQGSKGIIANVNGDLSSRVLACLSDDSAQRTWRSACCDLARQLLRALTRGVSVQNVKCMVDELVDVGQVPTPEPIRDAIALAGKQGQLQLAQYLYDTCIDIYNKHGDERGVYMATNSMLIGYAQQGDMVRAKRYYDNIKRMGQYPDSNAYASLLVGAAKTTNTVDEATDALTIYEEAKRHHVKPTTFFYNVVISKLAKARKLEVVLRLFGEMQQLFGLTPNTITYGAVIAAAVRAGSESHACRFFDDMVEHCGQLRIGPFNNMIQFYVRQQPNRDRALYYFQQLRKHKIHPSVHTYKLLMEAYAMLAPHRMDMAQDLLTSMYKDDGIHSQPTHYATLIYAYGTVLKDIKNAQKVFDQVMHTRKNNEEGMEAVYQAMLDALITNDQLERAEILYAQMSRRISKSSSPYIENLLLRGYGEKGLVHKAERLFDSMADSEDQVRKGSLVIREPSTYEAMVRAYVDNGMVNKARSVLDRMTSRQFPEKVVAAVSALILSP</sequence>
<gene>
    <name evidence="3" type="ORF">O0I10_009623</name>
</gene>
<dbReference type="PANTHER" id="PTHR47934:SF8">
    <property type="entry name" value="PENTACOTRIPEPTIDE-REPEAT REGION OF PRORP DOMAIN-CONTAINING PROTEIN"/>
    <property type="match status" value="1"/>
</dbReference>
<dbReference type="InterPro" id="IPR011990">
    <property type="entry name" value="TPR-like_helical_dom_sf"/>
</dbReference>
<accession>A0AAD7UWK0</accession>
<dbReference type="Proteomes" id="UP001234581">
    <property type="component" value="Unassembled WGS sequence"/>
</dbReference>
<dbReference type="InterPro" id="IPR002885">
    <property type="entry name" value="PPR_rpt"/>
</dbReference>
<dbReference type="PROSITE" id="PS51375">
    <property type="entry name" value="PPR"/>
    <property type="match status" value="1"/>
</dbReference>
<protein>
    <recommendedName>
        <fullName evidence="5">Pentacotripeptide-repeat region of PRORP domain-containing protein</fullName>
    </recommendedName>
</protein>
<organism evidence="3 4">
    <name type="scientific">Lichtheimia ornata</name>
    <dbReference type="NCBI Taxonomy" id="688661"/>
    <lineage>
        <taxon>Eukaryota</taxon>
        <taxon>Fungi</taxon>
        <taxon>Fungi incertae sedis</taxon>
        <taxon>Mucoromycota</taxon>
        <taxon>Mucoromycotina</taxon>
        <taxon>Mucoromycetes</taxon>
        <taxon>Mucorales</taxon>
        <taxon>Lichtheimiaceae</taxon>
        <taxon>Lichtheimia</taxon>
    </lineage>
</organism>
<keyword evidence="4" id="KW-1185">Reference proteome</keyword>
<dbReference type="InterPro" id="IPR051114">
    <property type="entry name" value="Mito_RNA_Proc_CCM1"/>
</dbReference>
<dbReference type="SUPFAM" id="SSF48452">
    <property type="entry name" value="TPR-like"/>
    <property type="match status" value="1"/>
</dbReference>
<dbReference type="GO" id="GO:0007005">
    <property type="term" value="P:mitochondrion organization"/>
    <property type="evidence" value="ECO:0007669"/>
    <property type="project" value="TreeGrafter"/>
</dbReference>
<evidence type="ECO:0008006" key="5">
    <source>
        <dbReference type="Google" id="ProtNLM"/>
    </source>
</evidence>
<dbReference type="EMBL" id="JARTCD010000057">
    <property type="protein sequence ID" value="KAJ8654732.1"/>
    <property type="molecule type" value="Genomic_DNA"/>
</dbReference>
<dbReference type="PANTHER" id="PTHR47934">
    <property type="entry name" value="PENTATRICOPEPTIDE REPEAT-CONTAINING PROTEIN PET309, MITOCHONDRIAL"/>
    <property type="match status" value="1"/>
</dbReference>
<dbReference type="RefSeq" id="XP_058339646.1">
    <property type="nucleotide sequence ID" value="XM_058489610.1"/>
</dbReference>
<dbReference type="AlphaFoldDB" id="A0AAD7UWK0"/>
<dbReference type="GO" id="GO:0003729">
    <property type="term" value="F:mRNA binding"/>
    <property type="evidence" value="ECO:0007669"/>
    <property type="project" value="TreeGrafter"/>
</dbReference>
<dbReference type="NCBIfam" id="TIGR00756">
    <property type="entry name" value="PPR"/>
    <property type="match status" value="4"/>
</dbReference>
<proteinExistence type="predicted"/>
<dbReference type="GeneID" id="83217028"/>
<feature type="region of interest" description="Disordered" evidence="2">
    <location>
        <begin position="1"/>
        <end position="71"/>
    </location>
</feature>
<comment type="caution">
    <text evidence="3">The sequence shown here is derived from an EMBL/GenBank/DDBJ whole genome shotgun (WGS) entry which is preliminary data.</text>
</comment>
<dbReference type="GO" id="GO:0006396">
    <property type="term" value="P:RNA processing"/>
    <property type="evidence" value="ECO:0007669"/>
    <property type="project" value="TreeGrafter"/>
</dbReference>
<dbReference type="Pfam" id="PF13812">
    <property type="entry name" value="PPR_3"/>
    <property type="match status" value="2"/>
</dbReference>
<reference evidence="3 4" key="1">
    <citation type="submission" date="2023-03" db="EMBL/GenBank/DDBJ databases">
        <title>Genome sequence of Lichtheimia ornata CBS 291.66.</title>
        <authorList>
            <person name="Mohabir J.T."/>
            <person name="Shea T.P."/>
            <person name="Kurbessoian T."/>
            <person name="Berby B."/>
            <person name="Fontaine J."/>
            <person name="Livny J."/>
            <person name="Gnirke A."/>
            <person name="Stajich J.E."/>
            <person name="Cuomo C.A."/>
        </authorList>
    </citation>
    <scope>NUCLEOTIDE SEQUENCE [LARGE SCALE GENOMIC DNA]</scope>
    <source>
        <strain evidence="3">CBS 291.66</strain>
    </source>
</reference>
<evidence type="ECO:0000313" key="3">
    <source>
        <dbReference type="EMBL" id="KAJ8654732.1"/>
    </source>
</evidence>
<feature type="repeat" description="PPR" evidence="1">
    <location>
        <begin position="1011"/>
        <end position="1045"/>
    </location>
</feature>
<dbReference type="Pfam" id="PF01535">
    <property type="entry name" value="PPR"/>
    <property type="match status" value="4"/>
</dbReference>